<gene>
    <name evidence="1" type="ORF">ACOLOM_LOCUS12148</name>
</gene>
<dbReference type="EMBL" id="CAJVPT010047649">
    <property type="protein sequence ID" value="CAG8740475.1"/>
    <property type="molecule type" value="Genomic_DNA"/>
</dbReference>
<dbReference type="Proteomes" id="UP000789525">
    <property type="component" value="Unassembled WGS sequence"/>
</dbReference>
<sequence length="55" mass="5889">EGSSDEACHPADSEWSWRIARLCGSTVESKLVSREMPVALHGNCRGADLSSAEIS</sequence>
<evidence type="ECO:0000313" key="1">
    <source>
        <dbReference type="EMBL" id="CAG8740475.1"/>
    </source>
</evidence>
<evidence type="ECO:0000313" key="2">
    <source>
        <dbReference type="Proteomes" id="UP000789525"/>
    </source>
</evidence>
<reference evidence="1" key="1">
    <citation type="submission" date="2021-06" db="EMBL/GenBank/DDBJ databases">
        <authorList>
            <person name="Kallberg Y."/>
            <person name="Tangrot J."/>
            <person name="Rosling A."/>
        </authorList>
    </citation>
    <scope>NUCLEOTIDE SEQUENCE</scope>
    <source>
        <strain evidence="1">CL356</strain>
    </source>
</reference>
<protein>
    <submittedName>
        <fullName evidence="1">3964_t:CDS:1</fullName>
    </submittedName>
</protein>
<accession>A0ACA9Q836</accession>
<comment type="caution">
    <text evidence="1">The sequence shown here is derived from an EMBL/GenBank/DDBJ whole genome shotgun (WGS) entry which is preliminary data.</text>
</comment>
<feature type="non-terminal residue" evidence="1">
    <location>
        <position position="1"/>
    </location>
</feature>
<name>A0ACA9Q836_9GLOM</name>
<keyword evidence="2" id="KW-1185">Reference proteome</keyword>
<organism evidence="1 2">
    <name type="scientific">Acaulospora colombiana</name>
    <dbReference type="NCBI Taxonomy" id="27376"/>
    <lineage>
        <taxon>Eukaryota</taxon>
        <taxon>Fungi</taxon>
        <taxon>Fungi incertae sedis</taxon>
        <taxon>Mucoromycota</taxon>
        <taxon>Glomeromycotina</taxon>
        <taxon>Glomeromycetes</taxon>
        <taxon>Diversisporales</taxon>
        <taxon>Acaulosporaceae</taxon>
        <taxon>Acaulospora</taxon>
    </lineage>
</organism>
<proteinExistence type="predicted"/>